<evidence type="ECO:0000256" key="12">
    <source>
        <dbReference type="RuleBase" id="RU000454"/>
    </source>
</evidence>
<evidence type="ECO:0000256" key="9">
    <source>
        <dbReference type="ARBA" id="ARBA00023288"/>
    </source>
</evidence>
<keyword evidence="7" id="KW-0472">Membrane</keyword>
<evidence type="ECO:0000256" key="8">
    <source>
        <dbReference type="ARBA" id="ARBA00023180"/>
    </source>
</evidence>
<feature type="region of interest" description="Disordered" evidence="13">
    <location>
        <begin position="52"/>
        <end position="77"/>
    </location>
</feature>
<sequence length="629" mass="65603">MRLLWIAALAELASAFYPYHIPTSGGHKSKASRQAIENLQHLQSKRIPSHAFSLPASEEEPTSKTSAQAVERPRSSNHSPLRMLIKRILRPRQNSFNVIDAGDPKQGNSIGIDQDGTDFSYFSAFKFGNSNEEYYLLLDSAASNTWVMAAGCTSNACGVHNILGPSDSSTLSVLDSNFAVSYGTGSVKGNLGTDTLHFSTISVPLTFGLGTTVSDEFSSYPMDGILGLGRPDTITESSNGVNAPSLMDVLISQKVISKKFYGVDLWRDADGGSNDGEINFGAPDTSRYDGDLNYNAAIRNSNGFWEIAIADAGFNGKSAGLTGRSAIIDTGTSFILMPPGDAATLHKLIPGSSQNGQAFTIPCDTNKKVQITFGKTAYDIDPRDYVGKSLGEGGCSSNIVGLQTFGATQWLVGDVFLKNVYAGFDYDGQRVGFGIKGAAGASTPTTTAPPKTTSSTQAPSPTTTPVILTTSTTTVPVPTPTQTTTPTLSTQAMPPPSPTITTEAPPQETTHTSTTAPSPSQSPTQTTQPPAEPRPSEPLSSTTQATSTLTSLDQVETAQAHANGATATDSAFTAGFLPPGSTLTTSASGGSEGTSASGTQATRTGAGMKVKVSRALMLLVVVVCAIAFG</sequence>
<proteinExistence type="inferred from homology"/>
<evidence type="ECO:0000256" key="14">
    <source>
        <dbReference type="SAM" id="SignalP"/>
    </source>
</evidence>
<dbReference type="GO" id="GO:0005886">
    <property type="term" value="C:plasma membrane"/>
    <property type="evidence" value="ECO:0007669"/>
    <property type="project" value="UniProtKB-SubCell"/>
</dbReference>
<dbReference type="SUPFAM" id="SSF50630">
    <property type="entry name" value="Acid proteases"/>
    <property type="match status" value="1"/>
</dbReference>
<keyword evidence="4 12" id="KW-0645">Protease</keyword>
<evidence type="ECO:0000313" key="17">
    <source>
        <dbReference type="Proteomes" id="UP000800235"/>
    </source>
</evidence>
<feature type="domain" description="Peptidase A1" evidence="15">
    <location>
        <begin position="121"/>
        <end position="434"/>
    </location>
</feature>
<keyword evidence="11" id="KW-1015">Disulfide bond</keyword>
<evidence type="ECO:0000256" key="13">
    <source>
        <dbReference type="SAM" id="MobiDB-lite"/>
    </source>
</evidence>
<protein>
    <submittedName>
        <fullName evidence="16">Acid protease</fullName>
    </submittedName>
</protein>
<evidence type="ECO:0000256" key="5">
    <source>
        <dbReference type="ARBA" id="ARBA00022750"/>
    </source>
</evidence>
<dbReference type="GO" id="GO:0006508">
    <property type="term" value="P:proteolysis"/>
    <property type="evidence" value="ECO:0007669"/>
    <property type="project" value="UniProtKB-KW"/>
</dbReference>
<evidence type="ECO:0000256" key="11">
    <source>
        <dbReference type="PIRSR" id="PIRSR601461-2"/>
    </source>
</evidence>
<feature type="disulfide bond" evidence="11">
    <location>
        <begin position="152"/>
        <end position="157"/>
    </location>
</feature>
<gene>
    <name evidence="16" type="ORF">EJ08DRAFT_663837</name>
</gene>
<dbReference type="InterPro" id="IPR033121">
    <property type="entry name" value="PEPTIDASE_A1"/>
</dbReference>
<feature type="active site" evidence="10">
    <location>
        <position position="329"/>
    </location>
</feature>
<dbReference type="PANTHER" id="PTHR47966:SF75">
    <property type="entry name" value="ENDOPEPTIDASE (CTSD), PUTATIVE (AFU_ORTHOLOGUE AFUA_4G07040)-RELATED"/>
    <property type="match status" value="1"/>
</dbReference>
<feature type="region of interest" description="Disordered" evidence="13">
    <location>
        <begin position="571"/>
        <end position="605"/>
    </location>
</feature>
<feature type="compositionally biased region" description="Low complexity" evidence="13">
    <location>
        <begin position="504"/>
        <end position="529"/>
    </location>
</feature>
<feature type="compositionally biased region" description="Low complexity" evidence="13">
    <location>
        <begin position="441"/>
        <end position="491"/>
    </location>
</feature>
<dbReference type="CDD" id="cd05471">
    <property type="entry name" value="pepsin_like"/>
    <property type="match status" value="1"/>
</dbReference>
<dbReference type="Proteomes" id="UP000800235">
    <property type="component" value="Unassembled WGS sequence"/>
</dbReference>
<dbReference type="PROSITE" id="PS51767">
    <property type="entry name" value="PEPTIDASE_A1"/>
    <property type="match status" value="1"/>
</dbReference>
<dbReference type="FunFam" id="2.40.70.10:FF:000060">
    <property type="entry name" value="Aspartic-type endopeptidase ctsD"/>
    <property type="match status" value="1"/>
</dbReference>
<dbReference type="InterPro" id="IPR021109">
    <property type="entry name" value="Peptidase_aspartic_dom_sf"/>
</dbReference>
<comment type="similarity">
    <text evidence="2 12">Belongs to the peptidase A1 family.</text>
</comment>
<dbReference type="Gene3D" id="2.40.70.10">
    <property type="entry name" value="Acid Proteases"/>
    <property type="match status" value="2"/>
</dbReference>
<dbReference type="InterPro" id="IPR001461">
    <property type="entry name" value="Aspartic_peptidase_A1"/>
</dbReference>
<comment type="caution">
    <text evidence="16">The sequence shown here is derived from an EMBL/GenBank/DDBJ whole genome shotgun (WGS) entry which is preliminary data.</text>
</comment>
<keyword evidence="9" id="KW-0449">Lipoprotein</keyword>
<evidence type="ECO:0000256" key="10">
    <source>
        <dbReference type="PIRSR" id="PIRSR601461-1"/>
    </source>
</evidence>
<feature type="region of interest" description="Disordered" evidence="13">
    <location>
        <begin position="441"/>
        <end position="547"/>
    </location>
</feature>
<comment type="subcellular location">
    <subcellularLocation>
        <location evidence="1">Cell membrane</location>
    </subcellularLocation>
</comment>
<feature type="compositionally biased region" description="Low complexity" evidence="13">
    <location>
        <begin position="580"/>
        <end position="602"/>
    </location>
</feature>
<reference evidence="16" key="1">
    <citation type="journal article" date="2020" name="Stud. Mycol.">
        <title>101 Dothideomycetes genomes: a test case for predicting lifestyles and emergence of pathogens.</title>
        <authorList>
            <person name="Haridas S."/>
            <person name="Albert R."/>
            <person name="Binder M."/>
            <person name="Bloem J."/>
            <person name="Labutti K."/>
            <person name="Salamov A."/>
            <person name="Andreopoulos B."/>
            <person name="Baker S."/>
            <person name="Barry K."/>
            <person name="Bills G."/>
            <person name="Bluhm B."/>
            <person name="Cannon C."/>
            <person name="Castanera R."/>
            <person name="Culley D."/>
            <person name="Daum C."/>
            <person name="Ezra D."/>
            <person name="Gonzalez J."/>
            <person name="Henrissat B."/>
            <person name="Kuo A."/>
            <person name="Liang C."/>
            <person name="Lipzen A."/>
            <person name="Lutzoni F."/>
            <person name="Magnuson J."/>
            <person name="Mondo S."/>
            <person name="Nolan M."/>
            <person name="Ohm R."/>
            <person name="Pangilinan J."/>
            <person name="Park H.-J."/>
            <person name="Ramirez L."/>
            <person name="Alfaro M."/>
            <person name="Sun H."/>
            <person name="Tritt A."/>
            <person name="Yoshinaga Y."/>
            <person name="Zwiers L.-H."/>
            <person name="Turgeon B."/>
            <person name="Goodwin S."/>
            <person name="Spatafora J."/>
            <person name="Crous P."/>
            <person name="Grigoriev I."/>
        </authorList>
    </citation>
    <scope>NUCLEOTIDE SEQUENCE</scope>
    <source>
        <strain evidence="16">CBS 130266</strain>
    </source>
</reference>
<name>A0A9P4NK49_9PEZI</name>
<keyword evidence="5 12" id="KW-0064">Aspartyl protease</keyword>
<keyword evidence="6 12" id="KW-0378">Hydrolase</keyword>
<keyword evidence="17" id="KW-1185">Reference proteome</keyword>
<dbReference type="PROSITE" id="PS00141">
    <property type="entry name" value="ASP_PROTEASE"/>
    <property type="match status" value="1"/>
</dbReference>
<evidence type="ECO:0000313" key="16">
    <source>
        <dbReference type="EMBL" id="KAF2424812.1"/>
    </source>
</evidence>
<feature type="chain" id="PRO_5040411061" evidence="14">
    <location>
        <begin position="16"/>
        <end position="629"/>
    </location>
</feature>
<evidence type="ECO:0000256" key="1">
    <source>
        <dbReference type="ARBA" id="ARBA00004236"/>
    </source>
</evidence>
<feature type="active site" evidence="10">
    <location>
        <position position="139"/>
    </location>
</feature>
<evidence type="ECO:0000259" key="15">
    <source>
        <dbReference type="PROSITE" id="PS51767"/>
    </source>
</evidence>
<evidence type="ECO:0000256" key="2">
    <source>
        <dbReference type="ARBA" id="ARBA00007447"/>
    </source>
</evidence>
<evidence type="ECO:0000256" key="3">
    <source>
        <dbReference type="ARBA" id="ARBA00022475"/>
    </source>
</evidence>
<accession>A0A9P4NK49</accession>
<dbReference type="InterPro" id="IPR001969">
    <property type="entry name" value="Aspartic_peptidase_AS"/>
</dbReference>
<dbReference type="OrthoDB" id="660550at2759"/>
<dbReference type="GO" id="GO:0004190">
    <property type="term" value="F:aspartic-type endopeptidase activity"/>
    <property type="evidence" value="ECO:0007669"/>
    <property type="project" value="UniProtKB-KW"/>
</dbReference>
<keyword evidence="14" id="KW-0732">Signal</keyword>
<dbReference type="InterPro" id="IPR034164">
    <property type="entry name" value="Pepsin-like_dom"/>
</dbReference>
<evidence type="ECO:0000256" key="6">
    <source>
        <dbReference type="ARBA" id="ARBA00022801"/>
    </source>
</evidence>
<evidence type="ECO:0000256" key="4">
    <source>
        <dbReference type="ARBA" id="ARBA00022670"/>
    </source>
</evidence>
<dbReference type="AlphaFoldDB" id="A0A9P4NK49"/>
<organism evidence="16 17">
    <name type="scientific">Tothia fuscella</name>
    <dbReference type="NCBI Taxonomy" id="1048955"/>
    <lineage>
        <taxon>Eukaryota</taxon>
        <taxon>Fungi</taxon>
        <taxon>Dikarya</taxon>
        <taxon>Ascomycota</taxon>
        <taxon>Pezizomycotina</taxon>
        <taxon>Dothideomycetes</taxon>
        <taxon>Pleosporomycetidae</taxon>
        <taxon>Venturiales</taxon>
        <taxon>Cylindrosympodiaceae</taxon>
        <taxon>Tothia</taxon>
    </lineage>
</organism>
<dbReference type="EMBL" id="MU007073">
    <property type="protein sequence ID" value="KAF2424812.1"/>
    <property type="molecule type" value="Genomic_DNA"/>
</dbReference>
<feature type="signal peptide" evidence="14">
    <location>
        <begin position="1"/>
        <end position="15"/>
    </location>
</feature>
<evidence type="ECO:0000256" key="7">
    <source>
        <dbReference type="ARBA" id="ARBA00023136"/>
    </source>
</evidence>
<dbReference type="PRINTS" id="PR00792">
    <property type="entry name" value="PEPSIN"/>
</dbReference>
<dbReference type="Pfam" id="PF00026">
    <property type="entry name" value="Asp"/>
    <property type="match status" value="1"/>
</dbReference>
<keyword evidence="3" id="KW-1003">Cell membrane</keyword>
<dbReference type="PANTHER" id="PTHR47966">
    <property type="entry name" value="BETA-SITE APP-CLEAVING ENZYME, ISOFORM A-RELATED"/>
    <property type="match status" value="1"/>
</dbReference>
<keyword evidence="8" id="KW-0325">Glycoprotein</keyword>